<name>A0ABS9PAH7_9GAMM</name>
<feature type="transmembrane region" description="Helical" evidence="3">
    <location>
        <begin position="304"/>
        <end position="324"/>
    </location>
</feature>
<comment type="catalytic activity">
    <reaction evidence="2">
        <text>2 GTP = 3',3'-c-di-GMP + 2 diphosphate</text>
        <dbReference type="Rhea" id="RHEA:24898"/>
        <dbReference type="ChEBI" id="CHEBI:33019"/>
        <dbReference type="ChEBI" id="CHEBI:37565"/>
        <dbReference type="ChEBI" id="CHEBI:58805"/>
        <dbReference type="EC" id="2.7.7.65"/>
    </reaction>
</comment>
<dbReference type="SUPFAM" id="SSF55073">
    <property type="entry name" value="Nucleotide cyclase"/>
    <property type="match status" value="1"/>
</dbReference>
<dbReference type="CDD" id="cd01949">
    <property type="entry name" value="GGDEF"/>
    <property type="match status" value="1"/>
</dbReference>
<dbReference type="Proteomes" id="UP000814385">
    <property type="component" value="Unassembled WGS sequence"/>
</dbReference>
<evidence type="ECO:0000256" key="3">
    <source>
        <dbReference type="SAM" id="Phobius"/>
    </source>
</evidence>
<dbReference type="PANTHER" id="PTHR45138">
    <property type="entry name" value="REGULATORY COMPONENTS OF SENSORY TRANSDUCTION SYSTEM"/>
    <property type="match status" value="1"/>
</dbReference>
<accession>A0ABS9PAH7</accession>
<organism evidence="5 6">
    <name type="scientific">Billgrantia campisalis</name>
    <dbReference type="NCBI Taxonomy" id="74661"/>
    <lineage>
        <taxon>Bacteria</taxon>
        <taxon>Pseudomonadati</taxon>
        <taxon>Pseudomonadota</taxon>
        <taxon>Gammaproteobacteria</taxon>
        <taxon>Oceanospirillales</taxon>
        <taxon>Halomonadaceae</taxon>
        <taxon>Billgrantia</taxon>
    </lineage>
</organism>
<evidence type="ECO:0000313" key="6">
    <source>
        <dbReference type="Proteomes" id="UP000814385"/>
    </source>
</evidence>
<feature type="transmembrane region" description="Helical" evidence="3">
    <location>
        <begin position="235"/>
        <end position="259"/>
    </location>
</feature>
<dbReference type="SMART" id="SM00267">
    <property type="entry name" value="GGDEF"/>
    <property type="match status" value="1"/>
</dbReference>
<comment type="caution">
    <text evidence="5">The sequence shown here is derived from an EMBL/GenBank/DDBJ whole genome shotgun (WGS) entry which is preliminary data.</text>
</comment>
<dbReference type="EMBL" id="JABFUC010000010">
    <property type="protein sequence ID" value="MCG6658758.1"/>
    <property type="molecule type" value="Genomic_DNA"/>
</dbReference>
<dbReference type="PROSITE" id="PS50887">
    <property type="entry name" value="GGDEF"/>
    <property type="match status" value="1"/>
</dbReference>
<sequence length="508" mass="55382">MMNKSRVDPDPTTDRYAAPVDALVGSGAWRWLLGGGLVLTLLYVVIPYGHLASAIYVVTTALAAFAVLVAVRRRRRLFCPPAWLLIAGALGLAAGGHVVWFWLDLRGLEPFPSLADAFYLAVYPLFMAALWKLGHRSGRDRGDGALSDALIVGVAAAVPGWALLIAPYLQDPDLTLAQLLVSTAYPVADLILLPLILRLIFLHRARATAHLFLLVGMLAYLAADMLYAHGNSAGWYGPGGITDGLWLVAYVLIVAAVWHPSASIEPRSHVPIAELSIQRLVVLGAAAMLAPAVILMTAGVDVEVVRVAAIGSILLFLLVIHRMAGLMHETQRQADELKRLSRTDPLTGAANRRHFDDELEREMSRALRSGSPLSLAFMDLDYFKRFNDTYGHATGDAMLEEMVGVWRSVLRQSDLLARIGGEEFVVVLPDTGMDEARQVVERMRKRTPRGQTCSAGIAKFRPSDTAEAFVARADLAMYAAKRGGRDRVVLADEDGEPAKQLPGRSRYH</sequence>
<evidence type="ECO:0000313" key="5">
    <source>
        <dbReference type="EMBL" id="MCG6658758.1"/>
    </source>
</evidence>
<gene>
    <name evidence="5" type="ORF">HOP52_13440</name>
</gene>
<evidence type="ECO:0000259" key="4">
    <source>
        <dbReference type="PROSITE" id="PS50887"/>
    </source>
</evidence>
<dbReference type="Gene3D" id="3.30.70.270">
    <property type="match status" value="1"/>
</dbReference>
<reference evidence="5 6" key="1">
    <citation type="submission" date="2020-05" db="EMBL/GenBank/DDBJ databases">
        <title>Comparative genomic analysis of denitrifying bacteria from Halomonas genus.</title>
        <authorList>
            <person name="Wang L."/>
            <person name="Shao Z."/>
        </authorList>
    </citation>
    <scope>NUCLEOTIDE SEQUENCE [LARGE SCALE GENOMIC DNA]</scope>
    <source>
        <strain evidence="5 6">A4</strain>
    </source>
</reference>
<feature type="transmembrane region" description="Helical" evidence="3">
    <location>
        <begin position="28"/>
        <end position="46"/>
    </location>
</feature>
<dbReference type="InterPro" id="IPR050469">
    <property type="entry name" value="Diguanylate_Cyclase"/>
</dbReference>
<dbReference type="InterPro" id="IPR029787">
    <property type="entry name" value="Nucleotide_cyclase"/>
</dbReference>
<proteinExistence type="predicted"/>
<dbReference type="NCBIfam" id="TIGR00254">
    <property type="entry name" value="GGDEF"/>
    <property type="match status" value="1"/>
</dbReference>
<evidence type="ECO:0000256" key="2">
    <source>
        <dbReference type="ARBA" id="ARBA00034247"/>
    </source>
</evidence>
<dbReference type="EC" id="2.7.7.65" evidence="1"/>
<feature type="transmembrane region" description="Helical" evidence="3">
    <location>
        <begin position="145"/>
        <end position="169"/>
    </location>
</feature>
<dbReference type="InterPro" id="IPR000160">
    <property type="entry name" value="GGDEF_dom"/>
</dbReference>
<protein>
    <recommendedName>
        <fullName evidence="1">diguanylate cyclase</fullName>
        <ecNumber evidence="1">2.7.7.65</ecNumber>
    </recommendedName>
</protein>
<keyword evidence="6" id="KW-1185">Reference proteome</keyword>
<feature type="transmembrane region" description="Helical" evidence="3">
    <location>
        <begin position="52"/>
        <end position="71"/>
    </location>
</feature>
<dbReference type="InterPro" id="IPR043128">
    <property type="entry name" value="Rev_trsase/Diguanyl_cyclase"/>
</dbReference>
<feature type="transmembrane region" description="Helical" evidence="3">
    <location>
        <begin position="175"/>
        <end position="197"/>
    </location>
</feature>
<dbReference type="Pfam" id="PF00990">
    <property type="entry name" value="GGDEF"/>
    <property type="match status" value="1"/>
</dbReference>
<keyword evidence="3" id="KW-0472">Membrane</keyword>
<feature type="transmembrane region" description="Helical" evidence="3">
    <location>
        <begin position="280"/>
        <end position="298"/>
    </location>
</feature>
<keyword evidence="3" id="KW-1133">Transmembrane helix</keyword>
<dbReference type="PANTHER" id="PTHR45138:SF9">
    <property type="entry name" value="DIGUANYLATE CYCLASE DGCM-RELATED"/>
    <property type="match status" value="1"/>
</dbReference>
<feature type="transmembrane region" description="Helical" evidence="3">
    <location>
        <begin position="115"/>
        <end position="133"/>
    </location>
</feature>
<feature type="domain" description="GGDEF" evidence="4">
    <location>
        <begin position="371"/>
        <end position="493"/>
    </location>
</feature>
<evidence type="ECO:0000256" key="1">
    <source>
        <dbReference type="ARBA" id="ARBA00012528"/>
    </source>
</evidence>
<keyword evidence="3" id="KW-0812">Transmembrane</keyword>
<feature type="transmembrane region" description="Helical" evidence="3">
    <location>
        <begin position="83"/>
        <end position="103"/>
    </location>
</feature>
<feature type="transmembrane region" description="Helical" evidence="3">
    <location>
        <begin position="209"/>
        <end position="229"/>
    </location>
</feature>